<sequence length="27" mass="2759">TGSLRTPNTNIAAWGSAVSTPLTSKDL</sequence>
<reference evidence="1" key="1">
    <citation type="submission" date="2018-05" db="EMBL/GenBank/DDBJ databases">
        <authorList>
            <person name="Lanie J.A."/>
            <person name="Ng W.-L."/>
            <person name="Kazmierczak K.M."/>
            <person name="Andrzejewski T.M."/>
            <person name="Davidsen T.M."/>
            <person name="Wayne K.J."/>
            <person name="Tettelin H."/>
            <person name="Glass J.I."/>
            <person name="Rusch D."/>
            <person name="Podicherti R."/>
            <person name="Tsui H.-C.T."/>
            <person name="Winkler M.E."/>
        </authorList>
    </citation>
    <scope>NUCLEOTIDE SEQUENCE</scope>
</reference>
<organism evidence="1">
    <name type="scientific">marine metagenome</name>
    <dbReference type="NCBI Taxonomy" id="408172"/>
    <lineage>
        <taxon>unclassified sequences</taxon>
        <taxon>metagenomes</taxon>
        <taxon>ecological metagenomes</taxon>
    </lineage>
</organism>
<protein>
    <submittedName>
        <fullName evidence="1">Uncharacterized protein</fullName>
    </submittedName>
</protein>
<evidence type="ECO:0000313" key="1">
    <source>
        <dbReference type="EMBL" id="SVB85358.1"/>
    </source>
</evidence>
<proteinExistence type="predicted"/>
<gene>
    <name evidence="1" type="ORF">METZ01_LOCUS238212</name>
</gene>
<accession>A0A382HDH1</accession>
<name>A0A382HDH1_9ZZZZ</name>
<dbReference type="EMBL" id="UINC01060643">
    <property type="protein sequence ID" value="SVB85358.1"/>
    <property type="molecule type" value="Genomic_DNA"/>
</dbReference>
<dbReference type="AlphaFoldDB" id="A0A382HDH1"/>
<feature type="non-terminal residue" evidence="1">
    <location>
        <position position="1"/>
    </location>
</feature>